<reference evidence="1 2" key="1">
    <citation type="submission" date="2020-09" db="EMBL/GenBank/DDBJ databases">
        <title>Sphingomonas sp., a new species isolated from pork steak.</title>
        <authorList>
            <person name="Heidler von Heilborn D."/>
        </authorList>
    </citation>
    <scope>NUCLEOTIDE SEQUENCE [LARGE SCALE GENOMIC DNA]</scope>
    <source>
        <strain evidence="2">S8-3T</strain>
    </source>
</reference>
<proteinExistence type="predicted"/>
<dbReference type="Proteomes" id="UP000516148">
    <property type="component" value="Chromosome"/>
</dbReference>
<dbReference type="EMBL" id="CP061038">
    <property type="protein sequence ID" value="QNQ11886.1"/>
    <property type="molecule type" value="Genomic_DNA"/>
</dbReference>
<evidence type="ECO:0000313" key="2">
    <source>
        <dbReference type="Proteomes" id="UP000516148"/>
    </source>
</evidence>
<name>A0A7H0LQD3_9SPHN</name>
<evidence type="ECO:0000313" key="1">
    <source>
        <dbReference type="EMBL" id="QNQ11886.1"/>
    </source>
</evidence>
<keyword evidence="2" id="KW-1185">Reference proteome</keyword>
<dbReference type="KEGG" id="spap:H3Z74_05650"/>
<protein>
    <submittedName>
        <fullName evidence="1">Uncharacterized protein</fullName>
    </submittedName>
</protein>
<gene>
    <name evidence="1" type="ORF">H3Z74_05650</name>
</gene>
<dbReference type="AlphaFoldDB" id="A0A7H0LQD3"/>
<accession>A0A7H0LQD3</accession>
<organism evidence="1 2">
    <name type="scientific">Sphingomonas alpina</name>
    <dbReference type="NCBI Taxonomy" id="653931"/>
    <lineage>
        <taxon>Bacteria</taxon>
        <taxon>Pseudomonadati</taxon>
        <taxon>Pseudomonadota</taxon>
        <taxon>Alphaproteobacteria</taxon>
        <taxon>Sphingomonadales</taxon>
        <taxon>Sphingomonadaceae</taxon>
        <taxon>Sphingomonas</taxon>
    </lineage>
</organism>
<sequence length="236" mass="25435">MVLAAPIIVDAAVRSTTRIKGPEALTVPQGFARLYVQADVQALIRSSAPLPPRIGYVLDVPIDSRGKLPNLRKFRVLLFARAVAGTAGQIQLVRPDAQRAWTPGADELTRRITTETLAVDAPPTVTGIGNAFHTPGNLPGEGETQIFLTTADSRPVSLNITRRPGEQRRWSVSLSDVVEQAAPPPARDTLLWYRLACALPAALPNTAQDGEDAAIAREDYQFVIEALGRCDRGSGR</sequence>